<dbReference type="Gene3D" id="3.30.1120.10">
    <property type="match status" value="1"/>
</dbReference>
<comment type="cofactor">
    <cofactor evidence="1">
        <name>Ca(2+)</name>
        <dbReference type="ChEBI" id="CHEBI:29108"/>
    </cofactor>
</comment>
<dbReference type="EMBL" id="QZKU01000106">
    <property type="protein sequence ID" value="RJP18020.1"/>
    <property type="molecule type" value="Genomic_DNA"/>
</dbReference>
<evidence type="ECO:0000256" key="4">
    <source>
        <dbReference type="ARBA" id="ARBA00022729"/>
    </source>
</evidence>
<keyword evidence="5" id="KW-0378">Hydrolase</keyword>
<feature type="domain" description="Sulfatase N-terminal" evidence="7">
    <location>
        <begin position="6"/>
        <end position="327"/>
    </location>
</feature>
<protein>
    <submittedName>
        <fullName evidence="8">Arylsulfatase</fullName>
    </submittedName>
</protein>
<evidence type="ECO:0000256" key="6">
    <source>
        <dbReference type="ARBA" id="ARBA00022837"/>
    </source>
</evidence>
<evidence type="ECO:0000256" key="5">
    <source>
        <dbReference type="ARBA" id="ARBA00022801"/>
    </source>
</evidence>
<evidence type="ECO:0000256" key="3">
    <source>
        <dbReference type="ARBA" id="ARBA00022723"/>
    </source>
</evidence>
<organism evidence="8 9">
    <name type="scientific">Abyssobacteria bacterium (strain SURF_5)</name>
    <dbReference type="NCBI Taxonomy" id="2093360"/>
    <lineage>
        <taxon>Bacteria</taxon>
        <taxon>Pseudomonadati</taxon>
        <taxon>Candidatus Hydrogenedentota</taxon>
        <taxon>Candidatus Abyssobacteria</taxon>
    </lineage>
</organism>
<dbReference type="Proteomes" id="UP000265882">
    <property type="component" value="Unassembled WGS sequence"/>
</dbReference>
<keyword evidence="6" id="KW-0106">Calcium</keyword>
<keyword evidence="3" id="KW-0479">Metal-binding</keyword>
<evidence type="ECO:0000259" key="7">
    <source>
        <dbReference type="Pfam" id="PF00884"/>
    </source>
</evidence>
<accession>A0A3A4NLI1</accession>
<dbReference type="Gene3D" id="3.40.720.10">
    <property type="entry name" value="Alkaline Phosphatase, subunit A"/>
    <property type="match status" value="1"/>
</dbReference>
<dbReference type="CDD" id="cd16142">
    <property type="entry name" value="ARS_like"/>
    <property type="match status" value="1"/>
</dbReference>
<reference evidence="8 9" key="1">
    <citation type="journal article" date="2017" name="ISME J.">
        <title>Energy and carbon metabolisms in a deep terrestrial subsurface fluid microbial community.</title>
        <authorList>
            <person name="Momper L."/>
            <person name="Jungbluth S.P."/>
            <person name="Lee M.D."/>
            <person name="Amend J.P."/>
        </authorList>
    </citation>
    <scope>NUCLEOTIDE SEQUENCE [LARGE SCALE GENOMIC DNA]</scope>
    <source>
        <strain evidence="8">SURF_5</strain>
    </source>
</reference>
<dbReference type="InterPro" id="IPR000917">
    <property type="entry name" value="Sulfatase_N"/>
</dbReference>
<dbReference type="Pfam" id="PF00884">
    <property type="entry name" value="Sulfatase"/>
    <property type="match status" value="1"/>
</dbReference>
<evidence type="ECO:0000256" key="1">
    <source>
        <dbReference type="ARBA" id="ARBA00001913"/>
    </source>
</evidence>
<keyword evidence="4" id="KW-0732">Signal</keyword>
<dbReference type="AlphaFoldDB" id="A0A3A4NLI1"/>
<name>A0A3A4NLI1_ABYX5</name>
<dbReference type="PANTHER" id="PTHR42693:SF42">
    <property type="entry name" value="ARYLSULFATASE G"/>
    <property type="match status" value="1"/>
</dbReference>
<evidence type="ECO:0000256" key="2">
    <source>
        <dbReference type="ARBA" id="ARBA00008779"/>
    </source>
</evidence>
<dbReference type="GO" id="GO:0046872">
    <property type="term" value="F:metal ion binding"/>
    <property type="evidence" value="ECO:0007669"/>
    <property type="project" value="UniProtKB-KW"/>
</dbReference>
<evidence type="ECO:0000313" key="9">
    <source>
        <dbReference type="Proteomes" id="UP000265882"/>
    </source>
</evidence>
<proteinExistence type="inferred from homology"/>
<dbReference type="InterPro" id="IPR050738">
    <property type="entry name" value="Sulfatase"/>
</dbReference>
<dbReference type="GO" id="GO:0004065">
    <property type="term" value="F:arylsulfatase activity"/>
    <property type="evidence" value="ECO:0007669"/>
    <property type="project" value="TreeGrafter"/>
</dbReference>
<dbReference type="PANTHER" id="PTHR42693">
    <property type="entry name" value="ARYLSULFATASE FAMILY MEMBER"/>
    <property type="match status" value="1"/>
</dbReference>
<comment type="similarity">
    <text evidence="2">Belongs to the sulfatase family.</text>
</comment>
<evidence type="ECO:0000313" key="8">
    <source>
        <dbReference type="EMBL" id="RJP18020.1"/>
    </source>
</evidence>
<sequence length="453" mass="51200">MDQMRPNIVYVLCDNLGFGELGCYGGGILRGAETRRLDRFASEGLKLLNFAPEAQCTPTRSALMTGRYSIRSGTHTVALAGTGTGIVAWERTMGDILSEAGYATACYGKWHIGAEKGRWPIDHGFDEWYGIPRSYDECLWPDDPWYDPRRDPMSYILEGKKGGDIEAVRQLTLEARRDIDLEYMSRAKAFLRQSVEAQKPFFLYFNHSMMHLPTVPRREFEGKTGNDDYADSMLELDSDFGDLLDYLDALGITDDTIIVFSGDNGPEELEPWRGTAGFFDGSYFTGMEGSLRTPCLIRYPGKVPAGGQSNEIVHITDMFTTLLNWAGCQVPSDRIIDGIDQRAFFEGKQENSNREGFLFWNGPTLYGAKWQNFKVKLMEQRYYTDPAMPIPNPNLVNLIVDPKERKPLNYPHLHSWVAFHMGLLLIQFNESVQKEPPIPPGAPLDYTPKNAYS</sequence>
<gene>
    <name evidence="8" type="ORF">C4520_15145</name>
</gene>
<comment type="caution">
    <text evidence="8">The sequence shown here is derived from an EMBL/GenBank/DDBJ whole genome shotgun (WGS) entry which is preliminary data.</text>
</comment>
<dbReference type="SUPFAM" id="SSF53649">
    <property type="entry name" value="Alkaline phosphatase-like"/>
    <property type="match status" value="1"/>
</dbReference>
<dbReference type="InterPro" id="IPR017850">
    <property type="entry name" value="Alkaline_phosphatase_core_sf"/>
</dbReference>